<evidence type="ECO:0000313" key="2">
    <source>
        <dbReference type="WBParaSite" id="HNAJ_0000268001-mRNA-1"/>
    </source>
</evidence>
<feature type="transmembrane region" description="Helical" evidence="1">
    <location>
        <begin position="6"/>
        <end position="24"/>
    </location>
</feature>
<proteinExistence type="predicted"/>
<keyword evidence="1" id="KW-0812">Transmembrane</keyword>
<accession>A0A0R3T6J2</accession>
<organism evidence="2">
    <name type="scientific">Rodentolepis nana</name>
    <name type="common">Dwarf tapeworm</name>
    <name type="synonym">Hymenolepis nana</name>
    <dbReference type="NCBI Taxonomy" id="102285"/>
    <lineage>
        <taxon>Eukaryota</taxon>
        <taxon>Metazoa</taxon>
        <taxon>Spiralia</taxon>
        <taxon>Lophotrochozoa</taxon>
        <taxon>Platyhelminthes</taxon>
        <taxon>Cestoda</taxon>
        <taxon>Eucestoda</taxon>
        <taxon>Cyclophyllidea</taxon>
        <taxon>Hymenolepididae</taxon>
        <taxon>Rodentolepis</taxon>
    </lineage>
</organism>
<reference evidence="2" key="1">
    <citation type="submission" date="2017-02" db="UniProtKB">
        <authorList>
            <consortium name="WormBaseParasite"/>
        </authorList>
    </citation>
    <scope>IDENTIFICATION</scope>
</reference>
<dbReference type="WBParaSite" id="HNAJ_0000268001-mRNA-1">
    <property type="protein sequence ID" value="HNAJ_0000268001-mRNA-1"/>
    <property type="gene ID" value="HNAJ_0000268001"/>
</dbReference>
<keyword evidence="1" id="KW-0472">Membrane</keyword>
<sequence length="76" mass="8886">LNKFHPFINTFDILFAILVFNFLFSVSESVRMIKSKIIQESKIILSLLFIKMRCEISVALAEIVFVNNPFSRIRSF</sequence>
<protein>
    <submittedName>
        <fullName evidence="2">Ion_trans domain-containing protein</fullName>
    </submittedName>
</protein>
<keyword evidence="1" id="KW-1133">Transmembrane helix</keyword>
<dbReference type="AlphaFoldDB" id="A0A0R3T6J2"/>
<name>A0A0R3T6J2_RODNA</name>
<evidence type="ECO:0000256" key="1">
    <source>
        <dbReference type="SAM" id="Phobius"/>
    </source>
</evidence>